<organism evidence="1 2">
    <name type="scientific">Tissierella carlieri</name>
    <dbReference type="NCBI Taxonomy" id="689904"/>
    <lineage>
        <taxon>Bacteria</taxon>
        <taxon>Bacillati</taxon>
        <taxon>Bacillota</taxon>
        <taxon>Tissierellia</taxon>
        <taxon>Tissierellales</taxon>
        <taxon>Tissierellaceae</taxon>
        <taxon>Tissierella</taxon>
    </lineage>
</organism>
<protein>
    <submittedName>
        <fullName evidence="1">Uncharacterized protein</fullName>
    </submittedName>
</protein>
<dbReference type="RefSeq" id="WP_256310063.1">
    <property type="nucleotide sequence ID" value="NZ_JANGAC010000001.1"/>
</dbReference>
<name>A0ABT1S501_9FIRM</name>
<evidence type="ECO:0000313" key="1">
    <source>
        <dbReference type="EMBL" id="MCQ4921543.1"/>
    </source>
</evidence>
<proteinExistence type="predicted"/>
<evidence type="ECO:0000313" key="2">
    <source>
        <dbReference type="Proteomes" id="UP001524478"/>
    </source>
</evidence>
<comment type="caution">
    <text evidence="1">The sequence shown here is derived from an EMBL/GenBank/DDBJ whole genome shotgun (WGS) entry which is preliminary data.</text>
</comment>
<dbReference type="EMBL" id="JANGAC010000001">
    <property type="protein sequence ID" value="MCQ4921543.1"/>
    <property type="molecule type" value="Genomic_DNA"/>
</dbReference>
<gene>
    <name evidence="1" type="ORF">NE686_00475</name>
</gene>
<sequence length="109" mass="12699">MQDLQIELNKYRSDLNKAITIIRERGKSRAIAERDYRVELAKEILRLRAEGVPVTIISDLCRGNEKIADLKLDRDIAETLYESNMQFIYSTKLNIDIVMKQIEAERKGE</sequence>
<keyword evidence="2" id="KW-1185">Reference proteome</keyword>
<dbReference type="Proteomes" id="UP001524478">
    <property type="component" value="Unassembled WGS sequence"/>
</dbReference>
<accession>A0ABT1S501</accession>
<reference evidence="1 2" key="1">
    <citation type="submission" date="2022-06" db="EMBL/GenBank/DDBJ databases">
        <title>Isolation of gut microbiota from human fecal samples.</title>
        <authorList>
            <person name="Pamer E.G."/>
            <person name="Barat B."/>
            <person name="Waligurski E."/>
            <person name="Medina S."/>
            <person name="Paddock L."/>
            <person name="Mostad J."/>
        </authorList>
    </citation>
    <scope>NUCLEOTIDE SEQUENCE [LARGE SCALE GENOMIC DNA]</scope>
    <source>
        <strain evidence="1 2">DFI.7.95</strain>
    </source>
</reference>